<name>A0A4R4QKH6_9ACTN</name>
<comment type="caution">
    <text evidence="1">The sequence shown here is derived from an EMBL/GenBank/DDBJ whole genome shotgun (WGS) entry which is preliminary data.</text>
</comment>
<dbReference type="AlphaFoldDB" id="A0A4R4QKH6"/>
<reference evidence="1 2" key="1">
    <citation type="submission" date="2019-03" db="EMBL/GenBank/DDBJ databases">
        <title>Draft genome sequences of novel Actinobacteria.</title>
        <authorList>
            <person name="Sahin N."/>
            <person name="Ay H."/>
            <person name="Saygin H."/>
        </authorList>
    </citation>
    <scope>NUCLEOTIDE SEQUENCE [LARGE SCALE GENOMIC DNA]</scope>
    <source>
        <strain evidence="1 2">JCM 30547</strain>
    </source>
</reference>
<evidence type="ECO:0000313" key="1">
    <source>
        <dbReference type="EMBL" id="TDC35752.1"/>
    </source>
</evidence>
<sequence length="61" mass="7055">MRNRLFRTLRPSPASLHRLYGQIVVFALNAREARLLTDTGMISAEQMVFFDFPDTEQLSLL</sequence>
<dbReference type="EMBL" id="SMKA01000001">
    <property type="protein sequence ID" value="TDC35752.1"/>
    <property type="molecule type" value="Genomic_DNA"/>
</dbReference>
<gene>
    <name evidence="1" type="ORF">E1261_00010</name>
</gene>
<protein>
    <submittedName>
        <fullName evidence="1">Uncharacterized protein</fullName>
    </submittedName>
</protein>
<accession>A0A4R4QKH6</accession>
<evidence type="ECO:0000313" key="2">
    <source>
        <dbReference type="Proteomes" id="UP000295075"/>
    </source>
</evidence>
<dbReference type="Proteomes" id="UP000295075">
    <property type="component" value="Unassembled WGS sequence"/>
</dbReference>
<organism evidence="1 2">
    <name type="scientific">Kribbella albertanoniae</name>
    <dbReference type="NCBI Taxonomy" id="1266829"/>
    <lineage>
        <taxon>Bacteria</taxon>
        <taxon>Bacillati</taxon>
        <taxon>Actinomycetota</taxon>
        <taxon>Actinomycetes</taxon>
        <taxon>Propionibacteriales</taxon>
        <taxon>Kribbellaceae</taxon>
        <taxon>Kribbella</taxon>
    </lineage>
</organism>
<dbReference type="RefSeq" id="WP_132399692.1">
    <property type="nucleotide sequence ID" value="NZ_SMKA01000001.1"/>
</dbReference>
<keyword evidence="2" id="KW-1185">Reference proteome</keyword>
<proteinExistence type="predicted"/>